<keyword evidence="1" id="KW-0732">Signal</keyword>
<name>A0A370GXU2_9COXI</name>
<keyword evidence="3" id="KW-1185">Reference proteome</keyword>
<evidence type="ECO:0000313" key="2">
    <source>
        <dbReference type="EMBL" id="RDI48070.1"/>
    </source>
</evidence>
<dbReference type="EMBL" id="QQAX01000003">
    <property type="protein sequence ID" value="RDI48070.1"/>
    <property type="molecule type" value="Genomic_DNA"/>
</dbReference>
<evidence type="ECO:0000256" key="1">
    <source>
        <dbReference type="SAM" id="SignalP"/>
    </source>
</evidence>
<feature type="signal peptide" evidence="1">
    <location>
        <begin position="1"/>
        <end position="22"/>
    </location>
</feature>
<proteinExistence type="predicted"/>
<organism evidence="2 3">
    <name type="scientific">Aquicella lusitana</name>
    <dbReference type="NCBI Taxonomy" id="254246"/>
    <lineage>
        <taxon>Bacteria</taxon>
        <taxon>Pseudomonadati</taxon>
        <taxon>Pseudomonadota</taxon>
        <taxon>Gammaproteobacteria</taxon>
        <taxon>Legionellales</taxon>
        <taxon>Coxiellaceae</taxon>
        <taxon>Aquicella</taxon>
    </lineage>
</organism>
<sequence length="56" mass="6044">MIKMHLKSGAFFLALVLLHGCANNTAPPAPIFSDAIYSPAVTNEPFMFRGPPEGVR</sequence>
<protein>
    <recommendedName>
        <fullName evidence="4">Lipoprotein</fullName>
    </recommendedName>
</protein>
<gene>
    <name evidence="2" type="ORF">C8D86_10335</name>
</gene>
<dbReference type="Proteomes" id="UP000254720">
    <property type="component" value="Unassembled WGS sequence"/>
</dbReference>
<evidence type="ECO:0008006" key="4">
    <source>
        <dbReference type="Google" id="ProtNLM"/>
    </source>
</evidence>
<evidence type="ECO:0000313" key="3">
    <source>
        <dbReference type="Proteomes" id="UP000254720"/>
    </source>
</evidence>
<feature type="chain" id="PRO_5016695884" description="Lipoprotein" evidence="1">
    <location>
        <begin position="23"/>
        <end position="56"/>
    </location>
</feature>
<accession>A0A370GXU2</accession>
<comment type="caution">
    <text evidence="2">The sequence shown here is derived from an EMBL/GenBank/DDBJ whole genome shotgun (WGS) entry which is preliminary data.</text>
</comment>
<reference evidence="2 3" key="1">
    <citation type="submission" date="2018-07" db="EMBL/GenBank/DDBJ databases">
        <title>Genomic Encyclopedia of Type Strains, Phase IV (KMG-IV): sequencing the most valuable type-strain genomes for metagenomic binning, comparative biology and taxonomic classification.</title>
        <authorList>
            <person name="Goeker M."/>
        </authorList>
    </citation>
    <scope>NUCLEOTIDE SEQUENCE [LARGE SCALE GENOMIC DNA]</scope>
    <source>
        <strain evidence="2 3">DSM 16500</strain>
    </source>
</reference>
<dbReference type="AlphaFoldDB" id="A0A370GXU2"/>